<dbReference type="EMBL" id="JACXVP010000012">
    <property type="protein sequence ID" value="KAG5569658.1"/>
    <property type="molecule type" value="Genomic_DNA"/>
</dbReference>
<evidence type="ECO:0000256" key="1">
    <source>
        <dbReference type="ARBA" id="ARBA00001947"/>
    </source>
</evidence>
<dbReference type="GO" id="GO:0008237">
    <property type="term" value="F:metallopeptidase activity"/>
    <property type="evidence" value="ECO:0007669"/>
    <property type="project" value="UniProtKB-KW"/>
</dbReference>
<evidence type="ECO:0000256" key="9">
    <source>
        <dbReference type="SAM" id="Phobius"/>
    </source>
</evidence>
<dbReference type="PANTHER" id="PTHR10404:SF46">
    <property type="entry name" value="VACUOLAR PROTEIN SORTING-ASSOCIATED PROTEIN 70"/>
    <property type="match status" value="1"/>
</dbReference>
<name>A0A9J5W2H4_SOLCO</name>
<feature type="transmembrane region" description="Helical" evidence="9">
    <location>
        <begin position="63"/>
        <end position="82"/>
    </location>
</feature>
<keyword evidence="8" id="KW-0325">Glycoprotein</keyword>
<sequence length="223" mass="25591">MPCYLVTNHCSCSMQIPCFSSWIDLVLLLFLQWQAYGVWLLFDLQMMKFCLLITYRTRMSSRYCSIVSLATNEMSLMFSIFVKQKSAEHLEAEISDKGISLVPLYSSIQKLRKATSRIKDDIKALKTKRSRASVRELNDRLIMTERAFTDRDGLSSRTWYKHLIYAPAKHDDYGSNSFPGISDAIENAKSLNSSDSWHSVQHEVWRVARAITQASLVLSGRLT</sequence>
<comment type="cofactor">
    <cofactor evidence="1">
        <name>Zn(2+)</name>
        <dbReference type="ChEBI" id="CHEBI:29105"/>
    </cofactor>
</comment>
<dbReference type="Pfam" id="PF04253">
    <property type="entry name" value="TFR_dimer"/>
    <property type="match status" value="1"/>
</dbReference>
<comment type="similarity">
    <text evidence="2">Belongs to the peptidase M28 family. M28B subfamily.</text>
</comment>
<dbReference type="InterPro" id="IPR007365">
    <property type="entry name" value="TFR-like_dimer_dom"/>
</dbReference>
<evidence type="ECO:0000313" key="11">
    <source>
        <dbReference type="EMBL" id="KAG5569658.1"/>
    </source>
</evidence>
<dbReference type="InterPro" id="IPR039373">
    <property type="entry name" value="Peptidase_M28B"/>
</dbReference>
<dbReference type="GO" id="GO:0006508">
    <property type="term" value="P:proteolysis"/>
    <property type="evidence" value="ECO:0007669"/>
    <property type="project" value="UniProtKB-KW"/>
</dbReference>
<comment type="caution">
    <text evidence="11">The sequence shown here is derived from an EMBL/GenBank/DDBJ whole genome shotgun (WGS) entry which is preliminary data.</text>
</comment>
<keyword evidence="12" id="KW-1185">Reference proteome</keyword>
<dbReference type="GO" id="GO:0004180">
    <property type="term" value="F:carboxypeptidase activity"/>
    <property type="evidence" value="ECO:0007669"/>
    <property type="project" value="TreeGrafter"/>
</dbReference>
<evidence type="ECO:0000256" key="5">
    <source>
        <dbReference type="ARBA" id="ARBA00022801"/>
    </source>
</evidence>
<dbReference type="GO" id="GO:0046872">
    <property type="term" value="F:metal ion binding"/>
    <property type="evidence" value="ECO:0007669"/>
    <property type="project" value="UniProtKB-KW"/>
</dbReference>
<reference evidence="11 12" key="1">
    <citation type="submission" date="2020-09" db="EMBL/GenBank/DDBJ databases">
        <title>De no assembly of potato wild relative species, Solanum commersonii.</title>
        <authorList>
            <person name="Cho K."/>
        </authorList>
    </citation>
    <scope>NUCLEOTIDE SEQUENCE [LARGE SCALE GENOMIC DNA]</scope>
    <source>
        <strain evidence="11">LZ3.2</strain>
        <tissue evidence="11">Leaf</tissue>
    </source>
</reference>
<evidence type="ECO:0000256" key="4">
    <source>
        <dbReference type="ARBA" id="ARBA00022723"/>
    </source>
</evidence>
<keyword evidence="5" id="KW-0378">Hydrolase</keyword>
<dbReference type="OrthoDB" id="1257106at2759"/>
<evidence type="ECO:0000313" key="12">
    <source>
        <dbReference type="Proteomes" id="UP000824120"/>
    </source>
</evidence>
<proteinExistence type="inferred from homology"/>
<keyword evidence="9" id="KW-1133">Transmembrane helix</keyword>
<dbReference type="InterPro" id="IPR036757">
    <property type="entry name" value="TFR-like_dimer_dom_sf"/>
</dbReference>
<evidence type="ECO:0000256" key="7">
    <source>
        <dbReference type="ARBA" id="ARBA00023049"/>
    </source>
</evidence>
<keyword evidence="9" id="KW-0812">Transmembrane</keyword>
<evidence type="ECO:0000256" key="8">
    <source>
        <dbReference type="ARBA" id="ARBA00023180"/>
    </source>
</evidence>
<dbReference type="AlphaFoldDB" id="A0A9J5W2H4"/>
<gene>
    <name evidence="11" type="ORF">H5410_059424</name>
</gene>
<evidence type="ECO:0000256" key="6">
    <source>
        <dbReference type="ARBA" id="ARBA00022833"/>
    </source>
</evidence>
<evidence type="ECO:0000256" key="2">
    <source>
        <dbReference type="ARBA" id="ARBA00005634"/>
    </source>
</evidence>
<protein>
    <recommendedName>
        <fullName evidence="10">Transferrin receptor-like dimerisation domain-containing protein</fullName>
    </recommendedName>
</protein>
<feature type="domain" description="Transferrin receptor-like dimerisation" evidence="10">
    <location>
        <begin position="99"/>
        <end position="218"/>
    </location>
</feature>
<keyword evidence="3" id="KW-0645">Protease</keyword>
<feature type="transmembrane region" description="Helical" evidence="9">
    <location>
        <begin position="22"/>
        <end position="42"/>
    </location>
</feature>
<dbReference type="Proteomes" id="UP000824120">
    <property type="component" value="Chromosome 12"/>
</dbReference>
<dbReference type="SUPFAM" id="SSF47672">
    <property type="entry name" value="Transferrin receptor-like dimerisation domain"/>
    <property type="match status" value="1"/>
</dbReference>
<keyword evidence="6" id="KW-0862">Zinc</keyword>
<dbReference type="PANTHER" id="PTHR10404">
    <property type="entry name" value="N-ACETYLATED-ALPHA-LINKED ACIDIC DIPEPTIDASE"/>
    <property type="match status" value="1"/>
</dbReference>
<accession>A0A9J5W2H4</accession>
<organism evidence="11 12">
    <name type="scientific">Solanum commersonii</name>
    <name type="common">Commerson's wild potato</name>
    <name type="synonym">Commerson's nightshade</name>
    <dbReference type="NCBI Taxonomy" id="4109"/>
    <lineage>
        <taxon>Eukaryota</taxon>
        <taxon>Viridiplantae</taxon>
        <taxon>Streptophyta</taxon>
        <taxon>Embryophyta</taxon>
        <taxon>Tracheophyta</taxon>
        <taxon>Spermatophyta</taxon>
        <taxon>Magnoliopsida</taxon>
        <taxon>eudicotyledons</taxon>
        <taxon>Gunneridae</taxon>
        <taxon>Pentapetalae</taxon>
        <taxon>asterids</taxon>
        <taxon>lamiids</taxon>
        <taxon>Solanales</taxon>
        <taxon>Solanaceae</taxon>
        <taxon>Solanoideae</taxon>
        <taxon>Solaneae</taxon>
        <taxon>Solanum</taxon>
    </lineage>
</organism>
<dbReference type="Gene3D" id="1.20.930.40">
    <property type="entry name" value="Transferrin receptor-like, dimerisation domain"/>
    <property type="match status" value="1"/>
</dbReference>
<dbReference type="FunFam" id="1.20.930.40:FF:000001">
    <property type="entry name" value="N-acetylated-alpha-linked acidic dipeptidase 2"/>
    <property type="match status" value="1"/>
</dbReference>
<evidence type="ECO:0000256" key="3">
    <source>
        <dbReference type="ARBA" id="ARBA00022670"/>
    </source>
</evidence>
<evidence type="ECO:0000259" key="10">
    <source>
        <dbReference type="Pfam" id="PF04253"/>
    </source>
</evidence>
<keyword evidence="7" id="KW-0482">Metalloprotease</keyword>
<keyword evidence="9" id="KW-0472">Membrane</keyword>
<keyword evidence="4" id="KW-0479">Metal-binding</keyword>